<sequence length="364" mass="37856">MTPRSIRRAPSAPALRVVGLVGVLALTLVGCSGDPEPQETPSPVVQGPTIDPDKQPVPTPSVAPVWPLTGVAAKGTVKERPALAVKIENTSAARPQTGLEDADVVWETIVEFQVSRFVAVYHSHTPAEIGPIRSVRPMDPLILAPTNGLLAFSGGQRGILELAQASGLQLLSNDAGVAGMYRSADRPAPHNVYGDPKTFWGLANSSHSAAPGAQFLFARTADEAAAVAGGKPAKTLAFRLSAAASPTWTWQSSSRTWLRSEGSSPAVARSGERLAATNVVSIVANHPDTRYPAQGGARVPTYDLVGSGTGTIATGGRTIEVTWKKAAQDKPLRLFLPGGEPALLAPGNTWVELVPKGSGSLTVS</sequence>
<dbReference type="HOGENOM" id="CLU_045984_1_0_11"/>
<dbReference type="PROSITE" id="PS51257">
    <property type="entry name" value="PROKAR_LIPOPROTEIN"/>
    <property type="match status" value="1"/>
</dbReference>
<organism evidence="4 5">
    <name type="scientific">Cellulomonas gilvus (strain ATCC 13127 / NRRL B-14078)</name>
    <name type="common">Cellvibrio gilvus</name>
    <dbReference type="NCBI Taxonomy" id="593907"/>
    <lineage>
        <taxon>Bacteria</taxon>
        <taxon>Bacillati</taxon>
        <taxon>Actinomycetota</taxon>
        <taxon>Actinomycetes</taxon>
        <taxon>Micrococcales</taxon>
        <taxon>Cellulomonadaceae</taxon>
        <taxon>Cellulomonas</taxon>
    </lineage>
</organism>
<proteinExistence type="predicted"/>
<protein>
    <recommendedName>
        <fullName evidence="6">DUF3048 domain-containing protein</fullName>
    </recommendedName>
</protein>
<keyword evidence="5" id="KW-1185">Reference proteome</keyword>
<dbReference type="InterPro" id="IPR021416">
    <property type="entry name" value="DUF3048_N"/>
</dbReference>
<dbReference type="STRING" id="593907.Celgi_0727"/>
<dbReference type="InterPro" id="IPR023158">
    <property type="entry name" value="YerB-like_sf"/>
</dbReference>
<evidence type="ECO:0000259" key="3">
    <source>
        <dbReference type="Pfam" id="PF17479"/>
    </source>
</evidence>
<dbReference type="OrthoDB" id="9779102at2"/>
<dbReference type="RefSeq" id="WP_013882769.1">
    <property type="nucleotide sequence ID" value="NC_015671.1"/>
</dbReference>
<feature type="domain" description="DUF3048" evidence="3">
    <location>
        <begin position="239"/>
        <end position="351"/>
    </location>
</feature>
<evidence type="ECO:0000313" key="4">
    <source>
        <dbReference type="EMBL" id="AEI11246.1"/>
    </source>
</evidence>
<dbReference type="InterPro" id="IPR035328">
    <property type="entry name" value="DUF3048_C"/>
</dbReference>
<dbReference type="Pfam" id="PF11258">
    <property type="entry name" value="DUF3048"/>
    <property type="match status" value="1"/>
</dbReference>
<name>F7ZYX8_CELGA</name>
<dbReference type="eggNOG" id="COG1470">
    <property type="taxonomic scope" value="Bacteria"/>
</dbReference>
<feature type="domain" description="DUF3048" evidence="2">
    <location>
        <begin position="68"/>
        <end position="205"/>
    </location>
</feature>
<dbReference type="Pfam" id="PF17479">
    <property type="entry name" value="DUF3048_C"/>
    <property type="match status" value="1"/>
</dbReference>
<evidence type="ECO:0008006" key="6">
    <source>
        <dbReference type="Google" id="ProtNLM"/>
    </source>
</evidence>
<dbReference type="AlphaFoldDB" id="F7ZYX8"/>
<gene>
    <name evidence="4" type="ordered locus">Celgi_0727</name>
</gene>
<evidence type="ECO:0000256" key="1">
    <source>
        <dbReference type="SAM" id="MobiDB-lite"/>
    </source>
</evidence>
<feature type="region of interest" description="Disordered" evidence="1">
    <location>
        <begin position="34"/>
        <end position="57"/>
    </location>
</feature>
<evidence type="ECO:0000259" key="2">
    <source>
        <dbReference type="Pfam" id="PF11258"/>
    </source>
</evidence>
<dbReference type="Gene3D" id="3.50.90.10">
    <property type="entry name" value="YerB-like"/>
    <property type="match status" value="1"/>
</dbReference>
<dbReference type="SUPFAM" id="SSF159774">
    <property type="entry name" value="YerB-like"/>
    <property type="match status" value="1"/>
</dbReference>
<reference evidence="5" key="1">
    <citation type="submission" date="2011-04" db="EMBL/GenBank/DDBJ databases">
        <title>Complete sequence of Cellvibrio gilvus ATCC 13127.</title>
        <authorList>
            <person name="Lucas S."/>
            <person name="Han J."/>
            <person name="Lapidus A."/>
            <person name="Cheng J.-F."/>
            <person name="Goodwin L."/>
            <person name="Pitluck S."/>
            <person name="Peters L."/>
            <person name="Munk A."/>
            <person name="Detter J.C."/>
            <person name="Han C."/>
            <person name="Tapia R."/>
            <person name="Land M."/>
            <person name="Hauser L."/>
            <person name="Kyrpides N."/>
            <person name="Ivanova N."/>
            <person name="Ovchinnikova G."/>
            <person name="Pagani I."/>
            <person name="Mead D."/>
            <person name="Brumm P."/>
            <person name="Woyke T."/>
        </authorList>
    </citation>
    <scope>NUCLEOTIDE SEQUENCE [LARGE SCALE GENOMIC DNA]</scope>
    <source>
        <strain evidence="5">ATCC 13127 / NRRL B-14078</strain>
    </source>
</reference>
<evidence type="ECO:0000313" key="5">
    <source>
        <dbReference type="Proteomes" id="UP000000485"/>
    </source>
</evidence>
<dbReference type="KEGG" id="cga:Celgi_0727"/>
<accession>F7ZYX8</accession>
<dbReference type="Proteomes" id="UP000000485">
    <property type="component" value="Chromosome"/>
</dbReference>
<dbReference type="EMBL" id="CP002665">
    <property type="protein sequence ID" value="AEI11246.1"/>
    <property type="molecule type" value="Genomic_DNA"/>
</dbReference>